<dbReference type="InterPro" id="IPR019282">
    <property type="entry name" value="Glycoamylase-like_cons_dom"/>
</dbReference>
<evidence type="ECO:0000313" key="3">
    <source>
        <dbReference type="Proteomes" id="UP000703674"/>
    </source>
</evidence>
<evidence type="ECO:0000313" key="2">
    <source>
        <dbReference type="EMBL" id="NJW55764.1"/>
    </source>
</evidence>
<sequence>GFYDAYSLEGEDWVAPYYLAIDQGPQVVMIENYRSGLIWNLFMQTPEVQAGLEKLGFSYEK</sequence>
<organism evidence="2 3">
    <name type="scientific">Salinimicrobium oceani</name>
    <dbReference type="NCBI Taxonomy" id="2722702"/>
    <lineage>
        <taxon>Bacteria</taxon>
        <taxon>Pseudomonadati</taxon>
        <taxon>Bacteroidota</taxon>
        <taxon>Flavobacteriia</taxon>
        <taxon>Flavobacteriales</taxon>
        <taxon>Flavobacteriaceae</taxon>
        <taxon>Salinimicrobium</taxon>
    </lineage>
</organism>
<feature type="non-terminal residue" evidence="2">
    <location>
        <position position="1"/>
    </location>
</feature>
<evidence type="ECO:0000259" key="1">
    <source>
        <dbReference type="Pfam" id="PF10091"/>
    </source>
</evidence>
<protein>
    <submittedName>
        <fullName evidence="2">Beta-glucosidase</fullName>
    </submittedName>
</protein>
<proteinExistence type="predicted"/>
<dbReference type="Pfam" id="PF10091">
    <property type="entry name" value="Glycoamylase"/>
    <property type="match status" value="1"/>
</dbReference>
<dbReference type="RefSeq" id="WP_317172405.1">
    <property type="nucleotide sequence ID" value="NZ_JAAVJR010001515.1"/>
</dbReference>
<comment type="caution">
    <text evidence="2">The sequence shown here is derived from an EMBL/GenBank/DDBJ whole genome shotgun (WGS) entry which is preliminary data.</text>
</comment>
<accession>A0ABX1D964</accession>
<feature type="domain" description="Glycoamylase-like" evidence="1">
    <location>
        <begin position="1"/>
        <end position="46"/>
    </location>
</feature>
<dbReference type="EMBL" id="JAAVJR010001515">
    <property type="protein sequence ID" value="NJW55764.1"/>
    <property type="molecule type" value="Genomic_DNA"/>
</dbReference>
<gene>
    <name evidence="2" type="ORF">HC175_22890</name>
</gene>
<reference evidence="2 3" key="1">
    <citation type="submission" date="2020-03" db="EMBL/GenBank/DDBJ databases">
        <title>Salinimicrobium sp. nov, isolated from SCS.</title>
        <authorList>
            <person name="Cao W.R."/>
        </authorList>
    </citation>
    <scope>NUCLEOTIDE SEQUENCE [LARGE SCALE GENOMIC DNA]</scope>
    <source>
        <strain evidence="3">J15B91</strain>
    </source>
</reference>
<name>A0ABX1D964_9FLAO</name>
<dbReference type="Gene3D" id="1.50.10.140">
    <property type="match status" value="1"/>
</dbReference>
<dbReference type="Proteomes" id="UP000703674">
    <property type="component" value="Unassembled WGS sequence"/>
</dbReference>
<keyword evidence="3" id="KW-1185">Reference proteome</keyword>